<dbReference type="EMBL" id="CSTE01000003">
    <property type="protein sequence ID" value="CQR52023.1"/>
    <property type="molecule type" value="Genomic_DNA"/>
</dbReference>
<proteinExistence type="predicted"/>
<feature type="domain" description="LUD" evidence="1">
    <location>
        <begin position="62"/>
        <end position="165"/>
    </location>
</feature>
<dbReference type="InterPro" id="IPR003741">
    <property type="entry name" value="LUD_dom"/>
</dbReference>
<dbReference type="Gene3D" id="3.40.50.10420">
    <property type="entry name" value="NagB/RpiA/CoA transferase-like"/>
    <property type="match status" value="1"/>
</dbReference>
<evidence type="ECO:0000313" key="2">
    <source>
        <dbReference type="EMBL" id="CQR52023.1"/>
    </source>
</evidence>
<keyword evidence="3" id="KW-1185">Reference proteome</keyword>
<protein>
    <submittedName>
        <fullName evidence="2">Lactate utilization protein C</fullName>
    </submittedName>
</protein>
<evidence type="ECO:0000259" key="1">
    <source>
        <dbReference type="Pfam" id="PF02589"/>
    </source>
</evidence>
<sequence>MATGTIGAFERSLTDVGVELTRTTPATFAETLAGVVDEPAVGTPLGFDGVSLKDTPVTTELTPRALTEAQTGVTPVGRAIAQYGTLVVESNAAGNEPVSLYPPTHVGVVRESDVLADVTEAMPHLAGRFSDGGSVVFATGASATGDMGALVNGVHGPKTVRVVLVEGL</sequence>
<dbReference type="RefSeq" id="WP_089780245.1">
    <property type="nucleotide sequence ID" value="NZ_CABLRR010000003.1"/>
</dbReference>
<dbReference type="PANTHER" id="PTHR43682">
    <property type="entry name" value="LACTATE UTILIZATION PROTEIN C"/>
    <property type="match status" value="1"/>
</dbReference>
<name>A0A0D6JU93_9EURY</name>
<dbReference type="AlphaFoldDB" id="A0A0D6JU93"/>
<dbReference type="SUPFAM" id="SSF100950">
    <property type="entry name" value="NagB/RpiA/CoA transferase-like"/>
    <property type="match status" value="1"/>
</dbReference>
<dbReference type="InterPro" id="IPR024185">
    <property type="entry name" value="FTHF_cligase-like_sf"/>
</dbReference>
<evidence type="ECO:0000313" key="3">
    <source>
        <dbReference type="Proteomes" id="UP000198902"/>
    </source>
</evidence>
<dbReference type="PANTHER" id="PTHR43682:SF1">
    <property type="entry name" value="LACTATE UTILIZATION PROTEIN C"/>
    <property type="match status" value="1"/>
</dbReference>
<organism evidence="2 3">
    <name type="scientific">Haloferax massiliensis</name>
    <dbReference type="NCBI Taxonomy" id="1476858"/>
    <lineage>
        <taxon>Archaea</taxon>
        <taxon>Methanobacteriati</taxon>
        <taxon>Methanobacteriota</taxon>
        <taxon>Stenosarchaea group</taxon>
        <taxon>Halobacteria</taxon>
        <taxon>Halobacteriales</taxon>
        <taxon>Haloferacaceae</taxon>
        <taxon>Haloferax</taxon>
    </lineage>
</organism>
<dbReference type="OrthoDB" id="199019at2157"/>
<dbReference type="Pfam" id="PF02589">
    <property type="entry name" value="LUD_dom"/>
    <property type="match status" value="1"/>
</dbReference>
<dbReference type="InterPro" id="IPR037171">
    <property type="entry name" value="NagB/RpiA_transferase-like"/>
</dbReference>
<accession>A0A0D6JU93</accession>
<reference evidence="3" key="1">
    <citation type="submission" date="2015-03" db="EMBL/GenBank/DDBJ databases">
        <authorList>
            <person name="Urmite Genomes"/>
        </authorList>
    </citation>
    <scope>NUCLEOTIDE SEQUENCE [LARGE SCALE GENOMIC DNA]</scope>
    <source>
        <strain evidence="3">Arc-Hr</strain>
    </source>
</reference>
<gene>
    <name evidence="2" type="primary">lutC_2</name>
    <name evidence="2" type="ORF">BN996_02940</name>
</gene>
<dbReference type="Proteomes" id="UP000198902">
    <property type="component" value="Unassembled WGS sequence"/>
</dbReference>